<evidence type="ECO:0000313" key="2">
    <source>
        <dbReference type="EMBL" id="MBB4903157.1"/>
    </source>
</evidence>
<dbReference type="AlphaFoldDB" id="A0A7W7PXK2"/>
<reference evidence="2 3" key="1">
    <citation type="submission" date="2020-08" db="EMBL/GenBank/DDBJ databases">
        <title>Genomic Encyclopedia of Type Strains, Phase III (KMG-III): the genomes of soil and plant-associated and newly described type strains.</title>
        <authorList>
            <person name="Whitman W."/>
        </authorList>
    </citation>
    <scope>NUCLEOTIDE SEQUENCE [LARGE SCALE GENOMIC DNA]</scope>
    <source>
        <strain evidence="2 3">CECT 3273</strain>
    </source>
</reference>
<dbReference type="RefSeq" id="WP_184829007.1">
    <property type="nucleotide sequence ID" value="NZ_BMTI01000033.1"/>
</dbReference>
<dbReference type="PANTHER" id="PTHR43194">
    <property type="entry name" value="HYDROLASE ALPHA/BETA FOLD FAMILY"/>
    <property type="match status" value="1"/>
</dbReference>
<gene>
    <name evidence="2" type="ORF">FHS37_007254</name>
</gene>
<dbReference type="InterPro" id="IPR050228">
    <property type="entry name" value="Carboxylesterase_BioH"/>
</dbReference>
<keyword evidence="3" id="KW-1185">Reference proteome</keyword>
<organism evidence="2 3">
    <name type="scientific">Streptomyces griseomycini</name>
    <dbReference type="NCBI Taxonomy" id="66895"/>
    <lineage>
        <taxon>Bacteria</taxon>
        <taxon>Bacillati</taxon>
        <taxon>Actinomycetota</taxon>
        <taxon>Actinomycetes</taxon>
        <taxon>Kitasatosporales</taxon>
        <taxon>Streptomycetaceae</taxon>
        <taxon>Streptomyces</taxon>
    </lineage>
</organism>
<proteinExistence type="predicted"/>
<sequence>MQTQTRRTAAGVAYDVLGSGETTLLLLHGGSGRRQWFDFLASLLSDETRMVRPDMPGHGESPATPGAYRLEDSAAAVAEVLEHAGAPPCWVVGHSHGAHVGGVLAEDRPDLVAGLVIGDAPMTRGRMLAHMQSAYGINRSWRTLTTVVSSERDVLDGLLALEVPTPQGTATMADVFGGDHPYVREMAASLFRHDGDFLDAVTQRFTDTYRRLDEGLLGRLGVPVALLRADPAAGGLLTDADVEFIRTQVPDVRIAQLHGVGHGLQLQDPEQVARALRHLIADGRAGGSPARS</sequence>
<evidence type="ECO:0000259" key="1">
    <source>
        <dbReference type="Pfam" id="PF12697"/>
    </source>
</evidence>
<dbReference type="InterPro" id="IPR029058">
    <property type="entry name" value="AB_hydrolase_fold"/>
</dbReference>
<dbReference type="PANTHER" id="PTHR43194:SF2">
    <property type="entry name" value="PEROXISOMAL MEMBRANE PROTEIN LPX1"/>
    <property type="match status" value="1"/>
</dbReference>
<feature type="domain" description="AB hydrolase-1" evidence="1">
    <location>
        <begin position="24"/>
        <end position="275"/>
    </location>
</feature>
<evidence type="ECO:0000313" key="3">
    <source>
        <dbReference type="Proteomes" id="UP000579523"/>
    </source>
</evidence>
<accession>A0A7W7PXK2</accession>
<dbReference type="SUPFAM" id="SSF53474">
    <property type="entry name" value="alpha/beta-Hydrolases"/>
    <property type="match status" value="1"/>
</dbReference>
<dbReference type="Proteomes" id="UP000579523">
    <property type="component" value="Unassembled WGS sequence"/>
</dbReference>
<dbReference type="EMBL" id="JACHJI010000024">
    <property type="protein sequence ID" value="MBB4903157.1"/>
    <property type="molecule type" value="Genomic_DNA"/>
</dbReference>
<dbReference type="Pfam" id="PF12697">
    <property type="entry name" value="Abhydrolase_6"/>
    <property type="match status" value="1"/>
</dbReference>
<dbReference type="InterPro" id="IPR000073">
    <property type="entry name" value="AB_hydrolase_1"/>
</dbReference>
<dbReference type="Gene3D" id="3.40.50.1820">
    <property type="entry name" value="alpha/beta hydrolase"/>
    <property type="match status" value="1"/>
</dbReference>
<name>A0A7W7PXK2_9ACTN</name>
<dbReference type="GO" id="GO:0003824">
    <property type="term" value="F:catalytic activity"/>
    <property type="evidence" value="ECO:0007669"/>
    <property type="project" value="UniProtKB-ARBA"/>
</dbReference>
<protein>
    <submittedName>
        <fullName evidence="2">Pimeloyl-ACP methyl ester carboxylesterase</fullName>
    </submittedName>
</protein>
<comment type="caution">
    <text evidence="2">The sequence shown here is derived from an EMBL/GenBank/DDBJ whole genome shotgun (WGS) entry which is preliminary data.</text>
</comment>